<dbReference type="Proteomes" id="UP000805841">
    <property type="component" value="Unassembled WGS sequence"/>
</dbReference>
<name>A0ABR7Z8V5_9PSED</name>
<protein>
    <submittedName>
        <fullName evidence="2">Uncharacterized protein</fullName>
    </submittedName>
</protein>
<gene>
    <name evidence="2" type="ORF">HAQ05_25185</name>
</gene>
<feature type="region of interest" description="Disordered" evidence="1">
    <location>
        <begin position="58"/>
        <end position="86"/>
    </location>
</feature>
<reference evidence="2 3" key="1">
    <citation type="journal article" date="2020" name="Insects">
        <title>Bacteria Belonging to Pseudomonas typographi sp. nov. from the Bark Beetle Ips typographus Have Genomic Potential to Aid in the Host Ecology.</title>
        <authorList>
            <person name="Peral-Aranega E."/>
            <person name="Saati-Santamaria Z."/>
            <person name="Kolarik M."/>
            <person name="Rivas R."/>
            <person name="Garcia-Fraile P."/>
        </authorList>
    </citation>
    <scope>NUCLEOTIDE SEQUENCE [LARGE SCALE GENOMIC DNA]</scope>
    <source>
        <strain evidence="2 3">CA3A</strain>
    </source>
</reference>
<comment type="caution">
    <text evidence="2">The sequence shown here is derived from an EMBL/GenBank/DDBJ whole genome shotgun (WGS) entry which is preliminary data.</text>
</comment>
<accession>A0ABR7Z8V5</accession>
<sequence length="86" mass="9218">MSQYRVRTTDDLLTVEASSYVQDSNGLKLYNAAGEFLAQFNSFLSVVRVDAIVDTDSTATETTTDTATETTETPAASVETPTVTGE</sequence>
<dbReference type="RefSeq" id="WP_190426182.1">
    <property type="nucleotide sequence ID" value="NZ_JAAOCA010000047.1"/>
</dbReference>
<keyword evidence="3" id="KW-1185">Reference proteome</keyword>
<dbReference type="EMBL" id="JAAOCA010000047">
    <property type="protein sequence ID" value="MBD1601975.1"/>
    <property type="molecule type" value="Genomic_DNA"/>
</dbReference>
<organism evidence="2 3">
    <name type="scientific">Pseudomonas typographi</name>
    <dbReference type="NCBI Taxonomy" id="2715964"/>
    <lineage>
        <taxon>Bacteria</taxon>
        <taxon>Pseudomonadati</taxon>
        <taxon>Pseudomonadota</taxon>
        <taxon>Gammaproteobacteria</taxon>
        <taxon>Pseudomonadales</taxon>
        <taxon>Pseudomonadaceae</taxon>
        <taxon>Pseudomonas</taxon>
    </lineage>
</organism>
<evidence type="ECO:0000313" key="2">
    <source>
        <dbReference type="EMBL" id="MBD1601975.1"/>
    </source>
</evidence>
<proteinExistence type="predicted"/>
<evidence type="ECO:0000313" key="3">
    <source>
        <dbReference type="Proteomes" id="UP000805841"/>
    </source>
</evidence>
<evidence type="ECO:0000256" key="1">
    <source>
        <dbReference type="SAM" id="MobiDB-lite"/>
    </source>
</evidence>